<evidence type="ECO:0000313" key="2">
    <source>
        <dbReference type="EMBL" id="VFJ43944.1"/>
    </source>
</evidence>
<dbReference type="EMBL" id="CAADEZ010000007">
    <property type="protein sequence ID" value="VFJ43312.1"/>
    <property type="molecule type" value="Genomic_DNA"/>
</dbReference>
<name>A0A450RW06_9GAMM</name>
<dbReference type="AlphaFoldDB" id="A0A450RW06"/>
<reference evidence="1" key="1">
    <citation type="submission" date="2019-02" db="EMBL/GenBank/DDBJ databases">
        <authorList>
            <person name="Gruber-Vodicka R. H."/>
            <person name="Seah K. B. B."/>
        </authorList>
    </citation>
    <scope>NUCLEOTIDE SEQUENCE</scope>
    <source>
        <strain evidence="1">BECK_BZ163</strain>
        <strain evidence="3">BECK_BZ164</strain>
        <strain evidence="2">BECK_BZ165</strain>
    </source>
</reference>
<evidence type="ECO:0000313" key="3">
    <source>
        <dbReference type="EMBL" id="VFK06047.1"/>
    </source>
</evidence>
<dbReference type="EMBL" id="CAADFL010000009">
    <property type="protein sequence ID" value="VFK06047.1"/>
    <property type="molecule type" value="Genomic_DNA"/>
</dbReference>
<protein>
    <submittedName>
        <fullName evidence="1">Uncharacterized protein</fullName>
    </submittedName>
</protein>
<accession>A0A450RW06</accession>
<organism evidence="1">
    <name type="scientific">Candidatus Kentrum sp. FM</name>
    <dbReference type="NCBI Taxonomy" id="2126340"/>
    <lineage>
        <taxon>Bacteria</taxon>
        <taxon>Pseudomonadati</taxon>
        <taxon>Pseudomonadota</taxon>
        <taxon>Gammaproteobacteria</taxon>
        <taxon>Candidatus Kentrum</taxon>
    </lineage>
</organism>
<sequence length="152" mass="17441">MNGTFVIIADTARTAQTIELYLRLSLGEKIESYFMTYRRTLLSPPLVRRMDLLILELLTRDDEGYRAEGIFSAQRWMRSGRRALIVSGAGQSDSLDCLNYWDLAAPDLLHERILRLLDTPPARLADLTVLKDRFGKYCRPAVDLHGKKQTLR</sequence>
<evidence type="ECO:0000313" key="1">
    <source>
        <dbReference type="EMBL" id="VFJ43312.1"/>
    </source>
</evidence>
<proteinExistence type="predicted"/>
<gene>
    <name evidence="1" type="ORF">BECKFM1743A_GA0114220_1000720</name>
    <name evidence="3" type="ORF">BECKFM1743B_GA0114221_1000920</name>
    <name evidence="2" type="ORF">BECKFM1743C_GA0114222_100071</name>
</gene>
<dbReference type="EMBL" id="CAADFA010000007">
    <property type="protein sequence ID" value="VFJ43944.1"/>
    <property type="molecule type" value="Genomic_DNA"/>
</dbReference>